<keyword evidence="6" id="KW-0472">Membrane</keyword>
<organism evidence="9 10">
    <name type="scientific">Saltatorellus ferox</name>
    <dbReference type="NCBI Taxonomy" id="2528018"/>
    <lineage>
        <taxon>Bacteria</taxon>
        <taxon>Pseudomonadati</taxon>
        <taxon>Planctomycetota</taxon>
        <taxon>Planctomycetia</taxon>
        <taxon>Planctomycetia incertae sedis</taxon>
        <taxon>Saltatorellus</taxon>
    </lineage>
</organism>
<dbReference type="PROSITE" id="PS50111">
    <property type="entry name" value="CHEMOTAXIS_TRANSDUC_2"/>
    <property type="match status" value="1"/>
</dbReference>
<dbReference type="GO" id="GO:0004888">
    <property type="term" value="F:transmembrane signaling receptor activity"/>
    <property type="evidence" value="ECO:0007669"/>
    <property type="project" value="TreeGrafter"/>
</dbReference>
<protein>
    <submittedName>
        <fullName evidence="9">Methyl-accepting chemotaxis protein II</fullName>
    </submittedName>
</protein>
<dbReference type="CDD" id="cd06225">
    <property type="entry name" value="HAMP"/>
    <property type="match status" value="1"/>
</dbReference>
<gene>
    <name evidence="9" type="primary">tar</name>
    <name evidence="9" type="ORF">Poly30_00080</name>
</gene>
<keyword evidence="6" id="KW-1133">Transmembrane helix</keyword>
<feature type="domain" description="Methyl-accepting transducer" evidence="7">
    <location>
        <begin position="465"/>
        <end position="694"/>
    </location>
</feature>
<feature type="transmembrane region" description="Helical" evidence="6">
    <location>
        <begin position="387"/>
        <end position="406"/>
    </location>
</feature>
<keyword evidence="2" id="KW-0145">Chemotaxis</keyword>
<evidence type="ECO:0000256" key="5">
    <source>
        <dbReference type="SAM" id="MobiDB-lite"/>
    </source>
</evidence>
<feature type="region of interest" description="Disordered" evidence="5">
    <location>
        <begin position="708"/>
        <end position="762"/>
    </location>
</feature>
<keyword evidence="4" id="KW-0807">Transducer</keyword>
<feature type="compositionally biased region" description="Low complexity" evidence="5">
    <location>
        <begin position="710"/>
        <end position="732"/>
    </location>
</feature>
<reference evidence="9 10" key="1">
    <citation type="submission" date="2019-02" db="EMBL/GenBank/DDBJ databases">
        <title>Deep-cultivation of Planctomycetes and their phenomic and genomic characterization uncovers novel biology.</title>
        <authorList>
            <person name="Wiegand S."/>
            <person name="Jogler M."/>
            <person name="Boedeker C."/>
            <person name="Pinto D."/>
            <person name="Vollmers J."/>
            <person name="Rivas-Marin E."/>
            <person name="Kohn T."/>
            <person name="Peeters S.H."/>
            <person name="Heuer A."/>
            <person name="Rast P."/>
            <person name="Oberbeckmann S."/>
            <person name="Bunk B."/>
            <person name="Jeske O."/>
            <person name="Meyerdierks A."/>
            <person name="Storesund J.E."/>
            <person name="Kallscheuer N."/>
            <person name="Luecker S."/>
            <person name="Lage O.M."/>
            <person name="Pohl T."/>
            <person name="Merkel B.J."/>
            <person name="Hornburger P."/>
            <person name="Mueller R.-W."/>
            <person name="Bruemmer F."/>
            <person name="Labrenz M."/>
            <person name="Spormann A.M."/>
            <person name="Op den Camp H."/>
            <person name="Overmann J."/>
            <person name="Amann R."/>
            <person name="Jetten M.S.M."/>
            <person name="Mascher T."/>
            <person name="Medema M.H."/>
            <person name="Devos D.P."/>
            <person name="Kaster A.-K."/>
            <person name="Ovreas L."/>
            <person name="Rohde M."/>
            <person name="Galperin M.Y."/>
            <person name="Jogler C."/>
        </authorList>
    </citation>
    <scope>NUCLEOTIDE SEQUENCE [LARGE SCALE GENOMIC DNA]</scope>
    <source>
        <strain evidence="9 10">Poly30</strain>
    </source>
</reference>
<dbReference type="SUPFAM" id="SSF58104">
    <property type="entry name" value="Methyl-accepting chemotaxis protein (MCP) signaling domain"/>
    <property type="match status" value="1"/>
</dbReference>
<keyword evidence="10" id="KW-1185">Reference proteome</keyword>
<evidence type="ECO:0000313" key="10">
    <source>
        <dbReference type="Proteomes" id="UP000320390"/>
    </source>
</evidence>
<dbReference type="Pfam" id="PF00672">
    <property type="entry name" value="HAMP"/>
    <property type="match status" value="1"/>
</dbReference>
<dbReference type="Proteomes" id="UP000320390">
    <property type="component" value="Chromosome"/>
</dbReference>
<comment type="subcellular location">
    <subcellularLocation>
        <location evidence="1">Membrane</location>
    </subcellularLocation>
</comment>
<proteinExistence type="inferred from homology"/>
<dbReference type="InterPro" id="IPR004089">
    <property type="entry name" value="MCPsignal_dom"/>
</dbReference>
<evidence type="ECO:0000256" key="3">
    <source>
        <dbReference type="ARBA" id="ARBA00029447"/>
    </source>
</evidence>
<dbReference type="Gene3D" id="1.10.287.950">
    <property type="entry name" value="Methyl-accepting chemotaxis protein"/>
    <property type="match status" value="1"/>
</dbReference>
<dbReference type="GO" id="GO:0007165">
    <property type="term" value="P:signal transduction"/>
    <property type="evidence" value="ECO:0007669"/>
    <property type="project" value="UniProtKB-KW"/>
</dbReference>
<dbReference type="AlphaFoldDB" id="A0A518EK95"/>
<dbReference type="PANTHER" id="PTHR43531:SF11">
    <property type="entry name" value="METHYL-ACCEPTING CHEMOTAXIS PROTEIN 3"/>
    <property type="match status" value="1"/>
</dbReference>
<feature type="compositionally biased region" description="Basic and acidic residues" evidence="5">
    <location>
        <begin position="743"/>
        <end position="762"/>
    </location>
</feature>
<comment type="similarity">
    <text evidence="3">Belongs to the methyl-accepting chemotaxis (MCP) protein family.</text>
</comment>
<dbReference type="SMART" id="SM00304">
    <property type="entry name" value="HAMP"/>
    <property type="match status" value="1"/>
</dbReference>
<evidence type="ECO:0000256" key="1">
    <source>
        <dbReference type="ARBA" id="ARBA00004370"/>
    </source>
</evidence>
<feature type="domain" description="HAMP" evidence="8">
    <location>
        <begin position="407"/>
        <end position="460"/>
    </location>
</feature>
<dbReference type="EMBL" id="CP036434">
    <property type="protein sequence ID" value="QDV04517.1"/>
    <property type="molecule type" value="Genomic_DNA"/>
</dbReference>
<evidence type="ECO:0000313" key="9">
    <source>
        <dbReference type="EMBL" id="QDV04517.1"/>
    </source>
</evidence>
<dbReference type="Pfam" id="PF00015">
    <property type="entry name" value="MCPsignal"/>
    <property type="match status" value="1"/>
</dbReference>
<evidence type="ECO:0000259" key="7">
    <source>
        <dbReference type="PROSITE" id="PS50111"/>
    </source>
</evidence>
<dbReference type="FunFam" id="1.10.287.950:FF:000001">
    <property type="entry name" value="Methyl-accepting chemotaxis sensory transducer"/>
    <property type="match status" value="1"/>
</dbReference>
<evidence type="ECO:0000256" key="6">
    <source>
        <dbReference type="SAM" id="Phobius"/>
    </source>
</evidence>
<dbReference type="SMART" id="SM00283">
    <property type="entry name" value="MA"/>
    <property type="match status" value="1"/>
</dbReference>
<accession>A0A518EK95</accession>
<dbReference type="GO" id="GO:0005886">
    <property type="term" value="C:plasma membrane"/>
    <property type="evidence" value="ECO:0007669"/>
    <property type="project" value="TreeGrafter"/>
</dbReference>
<dbReference type="InterPro" id="IPR003660">
    <property type="entry name" value="HAMP_dom"/>
</dbReference>
<dbReference type="GO" id="GO:0006935">
    <property type="term" value="P:chemotaxis"/>
    <property type="evidence" value="ECO:0007669"/>
    <property type="project" value="UniProtKB-KW"/>
</dbReference>
<keyword evidence="6" id="KW-0812">Transmembrane</keyword>
<dbReference type="InterPro" id="IPR051310">
    <property type="entry name" value="MCP_chemotaxis"/>
</dbReference>
<feature type="transmembrane region" description="Helical" evidence="6">
    <location>
        <begin position="12"/>
        <end position="33"/>
    </location>
</feature>
<evidence type="ECO:0000259" key="8">
    <source>
        <dbReference type="PROSITE" id="PS50885"/>
    </source>
</evidence>
<dbReference type="CDD" id="cd11386">
    <property type="entry name" value="MCP_signal"/>
    <property type="match status" value="1"/>
</dbReference>
<evidence type="ECO:0000256" key="4">
    <source>
        <dbReference type="PROSITE-ProRule" id="PRU00284"/>
    </source>
</evidence>
<dbReference type="PROSITE" id="PS50885">
    <property type="entry name" value="HAMP"/>
    <property type="match status" value="1"/>
</dbReference>
<dbReference type="PANTHER" id="PTHR43531">
    <property type="entry name" value="PROTEIN ICFG"/>
    <property type="match status" value="1"/>
</dbReference>
<sequence length="762" mass="82471">MFRPQAWSLTARIVVLCVASGVGSITLVSSLIYNQLSKTLMEEGTSHLEAILQNRKGIVESHLVAATAGQMRTTSKNRMVAEAAAEFADAWQALPTEVPELMGTFDDAVHNYYTSEFRPRLEENGDEWTGETSVFPTDPTGVLLQGLYIAANAQPVGSKHRMIQSARGTTYDKVHAAYHPWFTTYLETNGYYDVFLFDLKGNLIYSVFQECDFGTNFLRGPHRTSNLAKAYKSALESTVPGDVTAVDTKDYLPSYGAHASFLSAPIYSGDTKVGVLAFQLPVDKIDSVVGDRAELKETGETYLVGEDRTARSTLRHVDHSEHQHLGSEPVELAFSGMTGVMHSVNYQGTPVLTAYAPVDFGDFRQAMLVEMSLAEIEAPARHILSRVMFLGVALALLVGIGAFIFARSLARPVIEVIRSVQETVANRDLSRRLPLNRQDELGELNRSFNELLGNFHDVIEEIGIGCEHIDRAATQTQAASQQLAGASTEQSSTLESIRSNIDSVSGMAQRNADNADQANSLSEEYAATADHSKSEMSRMKEAMDDIRESSANISTIIKVIDDIAFQTNLLALNAAVEAARAGEAGKGFAVVAEEVRALAQRSAESAKETGRIVTESNDQITRGVASAESVNSSLEQIHEGSKRVNILIREIAAASSEQLDGIQSVSTSIKELELVTQNNASNAEELASTAVETADQVQTVRSLVLQHNLSGDSTGSAKSSKSSGSSGLKQPSPKAPLPAPASQKDHGFSMSHEDHEFPMDAF</sequence>
<evidence type="ECO:0000256" key="2">
    <source>
        <dbReference type="ARBA" id="ARBA00022500"/>
    </source>
</evidence>
<name>A0A518EK95_9BACT</name>